<feature type="binding site" evidence="1">
    <location>
        <position position="23"/>
    </location>
    <ligand>
        <name>Zn(2+)</name>
        <dbReference type="ChEBI" id="CHEBI:29105"/>
    </ligand>
</feature>
<keyword evidence="5" id="KW-1185">Reference proteome</keyword>
<dbReference type="EMBL" id="DS232873">
    <property type="protein sequence ID" value="EDS26288.1"/>
    <property type="molecule type" value="Genomic_DNA"/>
</dbReference>
<name>B0XEV7_CULQU</name>
<dbReference type="Proteomes" id="UP000002320">
    <property type="component" value="Unassembled WGS sequence"/>
</dbReference>
<evidence type="ECO:0000313" key="3">
    <source>
        <dbReference type="EMBL" id="EDS26288.1"/>
    </source>
</evidence>
<evidence type="ECO:0000313" key="4">
    <source>
        <dbReference type="EnsemblMetazoa" id="CPIJ017972-PA"/>
    </source>
</evidence>
<dbReference type="HOGENOM" id="CLU_1166827_0_0_1"/>
<dbReference type="GO" id="GO:0005634">
    <property type="term" value="C:nucleus"/>
    <property type="evidence" value="ECO:0007669"/>
    <property type="project" value="InterPro"/>
</dbReference>
<dbReference type="InParanoid" id="B0XEV7"/>
<protein>
    <submittedName>
        <fullName evidence="3">Predicted protein</fullName>
    </submittedName>
</protein>
<gene>
    <name evidence="4" type="primary">6051813</name>
    <name evidence="3" type="ORF">CpipJ_CPIJ017972</name>
</gene>
<dbReference type="Gene3D" id="3.40.1800.20">
    <property type="match status" value="1"/>
</dbReference>
<evidence type="ECO:0000313" key="5">
    <source>
        <dbReference type="Proteomes" id="UP000002320"/>
    </source>
</evidence>
<dbReference type="SMART" id="SM00868">
    <property type="entry name" value="zf-AD"/>
    <property type="match status" value="1"/>
</dbReference>
<keyword evidence="1" id="KW-0863">Zinc-finger</keyword>
<dbReference type="AlphaFoldDB" id="B0XEV7"/>
<keyword evidence="1" id="KW-0862">Zinc</keyword>
<dbReference type="VEuPathDB" id="VectorBase:CPIJ017972"/>
<dbReference type="EnsemblMetazoa" id="CPIJ017972-RA">
    <property type="protein sequence ID" value="CPIJ017972-PA"/>
    <property type="gene ID" value="CPIJ017972"/>
</dbReference>
<organism>
    <name type="scientific">Culex quinquefasciatus</name>
    <name type="common">Southern house mosquito</name>
    <name type="synonym">Culex pungens</name>
    <dbReference type="NCBI Taxonomy" id="7176"/>
    <lineage>
        <taxon>Eukaryota</taxon>
        <taxon>Metazoa</taxon>
        <taxon>Ecdysozoa</taxon>
        <taxon>Arthropoda</taxon>
        <taxon>Hexapoda</taxon>
        <taxon>Insecta</taxon>
        <taxon>Pterygota</taxon>
        <taxon>Neoptera</taxon>
        <taxon>Endopterygota</taxon>
        <taxon>Diptera</taxon>
        <taxon>Nematocera</taxon>
        <taxon>Culicoidea</taxon>
        <taxon>Culicidae</taxon>
        <taxon>Culicinae</taxon>
        <taxon>Culicini</taxon>
        <taxon>Culex</taxon>
        <taxon>Culex</taxon>
    </lineage>
</organism>
<feature type="binding site" evidence="1">
    <location>
        <position position="61"/>
    </location>
    <ligand>
        <name>Zn(2+)</name>
        <dbReference type="ChEBI" id="CHEBI:29105"/>
    </ligand>
</feature>
<dbReference type="SUPFAM" id="SSF57716">
    <property type="entry name" value="Glucocorticoid receptor-like (DNA-binding domain)"/>
    <property type="match status" value="1"/>
</dbReference>
<reference evidence="3" key="1">
    <citation type="submission" date="2007-03" db="EMBL/GenBank/DDBJ databases">
        <title>Annotation of Culex pipiens quinquefasciatus.</title>
        <authorList>
            <consortium name="The Broad Institute Genome Sequencing Platform"/>
            <person name="Atkinson P.W."/>
            <person name="Hemingway J."/>
            <person name="Christensen B.M."/>
            <person name="Higgs S."/>
            <person name="Kodira C."/>
            <person name="Hannick L."/>
            <person name="Megy K."/>
            <person name="O'Leary S."/>
            <person name="Pearson M."/>
            <person name="Haas B.J."/>
            <person name="Mauceli E."/>
            <person name="Wortman J.R."/>
            <person name="Lee N.H."/>
            <person name="Guigo R."/>
            <person name="Stanke M."/>
            <person name="Alvarado L."/>
            <person name="Amedeo P."/>
            <person name="Antoine C.H."/>
            <person name="Arensburger P."/>
            <person name="Bidwell S.L."/>
            <person name="Crawford M."/>
            <person name="Camaro F."/>
            <person name="Devon K."/>
            <person name="Engels R."/>
            <person name="Hammond M."/>
            <person name="Howarth C."/>
            <person name="Koehrsen M."/>
            <person name="Lawson D."/>
            <person name="Montgomery P."/>
            <person name="Nene V."/>
            <person name="Nusbaum C."/>
            <person name="Puiu D."/>
            <person name="Romero-Severson J."/>
            <person name="Severson D.W."/>
            <person name="Shumway M."/>
            <person name="Sisk P."/>
            <person name="Stolte C."/>
            <person name="Zeng Q."/>
            <person name="Eisenstadt E."/>
            <person name="Fraser-Liggett C."/>
            <person name="Strausberg R."/>
            <person name="Galagan J."/>
            <person name="Birren B."/>
            <person name="Collins F.H."/>
        </authorList>
    </citation>
    <scope>NUCLEOTIDE SEQUENCE [LARGE SCALE GENOMIC DNA]</scope>
    <source>
        <strain evidence="3">JHB</strain>
    </source>
</reference>
<reference evidence="4" key="2">
    <citation type="submission" date="2021-02" db="UniProtKB">
        <authorList>
            <consortium name="EnsemblMetazoa"/>
        </authorList>
    </citation>
    <scope>IDENTIFICATION</scope>
    <source>
        <strain evidence="4">JHB</strain>
    </source>
</reference>
<dbReference type="GO" id="GO:0008270">
    <property type="term" value="F:zinc ion binding"/>
    <property type="evidence" value="ECO:0007669"/>
    <property type="project" value="UniProtKB-UniRule"/>
</dbReference>
<dbReference type="InterPro" id="IPR012934">
    <property type="entry name" value="Znf_AD"/>
</dbReference>
<evidence type="ECO:0000256" key="1">
    <source>
        <dbReference type="PROSITE-ProRule" id="PRU01263"/>
    </source>
</evidence>
<keyword evidence="1" id="KW-0479">Metal-binding</keyword>
<feature type="binding site" evidence="1">
    <location>
        <position position="20"/>
    </location>
    <ligand>
        <name>Zn(2+)</name>
        <dbReference type="ChEBI" id="CHEBI:29105"/>
    </ligand>
</feature>
<feature type="domain" description="ZAD" evidence="2">
    <location>
        <begin position="18"/>
        <end position="88"/>
    </location>
</feature>
<proteinExistence type="predicted"/>
<dbReference type="PROSITE" id="PS51915">
    <property type="entry name" value="ZAD"/>
    <property type="match status" value="1"/>
</dbReference>
<sequence length="238" mass="27450">MEFYGTVLSRAQRVRSAQVCRTCLQTANLMDISGNERFLSLLSEVLSSNVQTEQRLPVFICEQCLKMLEVTFHFKSLAHQTKTMFTSYIRTGTVWPTPTKLQHQEYMSPTVRKTRRPVADRSRLASIKRRLFEDSLIVDESAVEVSCLSFITEDAESVMEVEEIDGEVVVECEVPMFNFGLEMSAYYEEPTVEWVQNSVQMEDVSCENYVEIHDMESFQLLLNSMEGVEYELLPYGIE</sequence>
<feature type="binding site" evidence="1">
    <location>
        <position position="64"/>
    </location>
    <ligand>
        <name>Zn(2+)</name>
        <dbReference type="ChEBI" id="CHEBI:29105"/>
    </ligand>
</feature>
<evidence type="ECO:0000259" key="2">
    <source>
        <dbReference type="PROSITE" id="PS51915"/>
    </source>
</evidence>
<accession>B0XEV7</accession>
<dbReference type="Pfam" id="PF07776">
    <property type="entry name" value="zf-AD"/>
    <property type="match status" value="1"/>
</dbReference>
<dbReference type="KEGG" id="cqu:CpipJ_CPIJ017972"/>